<dbReference type="Proteomes" id="UP000032141">
    <property type="component" value="Chromosome C2"/>
</dbReference>
<dbReference type="Pfam" id="PF03108">
    <property type="entry name" value="DBD_Tnp_Mut"/>
    <property type="match status" value="1"/>
</dbReference>
<dbReference type="InterPro" id="IPR004332">
    <property type="entry name" value="Transposase_MuDR"/>
</dbReference>
<feature type="region of interest" description="Disordered" evidence="1">
    <location>
        <begin position="250"/>
        <end position="280"/>
    </location>
</feature>
<evidence type="ECO:0000259" key="2">
    <source>
        <dbReference type="Pfam" id="PF03108"/>
    </source>
</evidence>
<dbReference type="HOGENOM" id="CLU_934907_0_0_1"/>
<protein>
    <recommendedName>
        <fullName evidence="2">Transposase MuDR plant domain-containing protein</fullName>
    </recommendedName>
</protein>
<dbReference type="Gramene" id="Bo2g100720.1">
    <property type="protein sequence ID" value="Bo2g100720.1"/>
    <property type="gene ID" value="Bo2g100720"/>
</dbReference>
<dbReference type="EnsemblPlants" id="Bo2g100720.1">
    <property type="protein sequence ID" value="Bo2g100720.1"/>
    <property type="gene ID" value="Bo2g100720"/>
</dbReference>
<feature type="domain" description="Transposase MuDR plant" evidence="2">
    <location>
        <begin position="118"/>
        <end position="176"/>
    </location>
</feature>
<evidence type="ECO:0000313" key="3">
    <source>
        <dbReference type="EnsemblPlants" id="Bo2g100720.1"/>
    </source>
</evidence>
<accession>A0A0D3ASE8</accession>
<sequence>MLKVDFENPNLKMLLDMLSSGGFPENMSKLSYFPSGVVDQNKKDLCSDIDVAEMLTFSSELESMNLYVVRADDPFLDDVLVGGDEEEEEPESDGEWADFYKDDYVDSDDSDDEGGKIEFFVGQTFVSKEKCRETIEKYAVKEKVNIQFQRSERKKVAVVCVAENCQWRLYASINSKSDNMVVRSYIGNHSCYPSGVVKLYTAPKIAADFLNEQTCTKEPVNPPKPAKPPSEFPSVHANVIMTCGNCRQPGHNKRKCKLPPVPKPQNLRSGRPSKKQKTVDAITVGRDAITEGMDAVGL</sequence>
<dbReference type="AlphaFoldDB" id="A0A0D3ASE8"/>
<name>A0A0D3ASE8_BRAOL</name>
<evidence type="ECO:0000256" key="1">
    <source>
        <dbReference type="SAM" id="MobiDB-lite"/>
    </source>
</evidence>
<reference evidence="3 4" key="1">
    <citation type="journal article" date="2014" name="Genome Biol.">
        <title>Transcriptome and methylome profiling reveals relics of genome dominance in the mesopolyploid Brassica oleracea.</title>
        <authorList>
            <person name="Parkin I.A."/>
            <person name="Koh C."/>
            <person name="Tang H."/>
            <person name="Robinson S.J."/>
            <person name="Kagale S."/>
            <person name="Clarke W.E."/>
            <person name="Town C.D."/>
            <person name="Nixon J."/>
            <person name="Krishnakumar V."/>
            <person name="Bidwell S.L."/>
            <person name="Denoeud F."/>
            <person name="Belcram H."/>
            <person name="Links M.G."/>
            <person name="Just J."/>
            <person name="Clarke C."/>
            <person name="Bender T."/>
            <person name="Huebert T."/>
            <person name="Mason A.S."/>
            <person name="Pires J.C."/>
            <person name="Barker G."/>
            <person name="Moore J."/>
            <person name="Walley P.G."/>
            <person name="Manoli S."/>
            <person name="Batley J."/>
            <person name="Edwards D."/>
            <person name="Nelson M.N."/>
            <person name="Wang X."/>
            <person name="Paterson A.H."/>
            <person name="King G."/>
            <person name="Bancroft I."/>
            <person name="Chalhoub B."/>
            <person name="Sharpe A.G."/>
        </authorList>
    </citation>
    <scope>NUCLEOTIDE SEQUENCE</scope>
    <source>
        <strain evidence="3 4">cv. TO1000</strain>
    </source>
</reference>
<keyword evidence="4" id="KW-1185">Reference proteome</keyword>
<organism evidence="3 4">
    <name type="scientific">Brassica oleracea var. oleracea</name>
    <dbReference type="NCBI Taxonomy" id="109376"/>
    <lineage>
        <taxon>Eukaryota</taxon>
        <taxon>Viridiplantae</taxon>
        <taxon>Streptophyta</taxon>
        <taxon>Embryophyta</taxon>
        <taxon>Tracheophyta</taxon>
        <taxon>Spermatophyta</taxon>
        <taxon>Magnoliopsida</taxon>
        <taxon>eudicotyledons</taxon>
        <taxon>Gunneridae</taxon>
        <taxon>Pentapetalae</taxon>
        <taxon>rosids</taxon>
        <taxon>malvids</taxon>
        <taxon>Brassicales</taxon>
        <taxon>Brassicaceae</taxon>
        <taxon>Brassiceae</taxon>
        <taxon>Brassica</taxon>
    </lineage>
</organism>
<proteinExistence type="predicted"/>
<evidence type="ECO:0000313" key="4">
    <source>
        <dbReference type="Proteomes" id="UP000032141"/>
    </source>
</evidence>
<reference evidence="3" key="2">
    <citation type="submission" date="2015-03" db="UniProtKB">
        <authorList>
            <consortium name="EnsemblPlants"/>
        </authorList>
    </citation>
    <scope>IDENTIFICATION</scope>
</reference>